<dbReference type="GO" id="GO:0005634">
    <property type="term" value="C:nucleus"/>
    <property type="evidence" value="ECO:0007669"/>
    <property type="project" value="UniProtKB-SubCell"/>
</dbReference>
<keyword evidence="8" id="KW-0175">Coiled coil</keyword>
<evidence type="ECO:0000256" key="7">
    <source>
        <dbReference type="ARBA" id="ARBA00023242"/>
    </source>
</evidence>
<keyword evidence="4" id="KW-0805">Transcription regulation</keyword>
<evidence type="ECO:0000256" key="3">
    <source>
        <dbReference type="ARBA" id="ARBA00022833"/>
    </source>
</evidence>
<dbReference type="SMART" id="SM00906">
    <property type="entry name" value="Fungal_trans"/>
    <property type="match status" value="1"/>
</dbReference>
<dbReference type="GO" id="GO:0043565">
    <property type="term" value="F:sequence-specific DNA binding"/>
    <property type="evidence" value="ECO:0007669"/>
    <property type="project" value="TreeGrafter"/>
</dbReference>
<dbReference type="CDD" id="cd00067">
    <property type="entry name" value="GAL4"/>
    <property type="match status" value="1"/>
</dbReference>
<dbReference type="OrthoDB" id="5319458at2759"/>
<dbReference type="InterPro" id="IPR052202">
    <property type="entry name" value="Yeast_MetPath_Reg"/>
</dbReference>
<dbReference type="GO" id="GO:0045944">
    <property type="term" value="P:positive regulation of transcription by RNA polymerase II"/>
    <property type="evidence" value="ECO:0007669"/>
    <property type="project" value="TreeGrafter"/>
</dbReference>
<keyword evidence="11" id="KW-1185">Reference proteome</keyword>
<evidence type="ECO:0000256" key="2">
    <source>
        <dbReference type="ARBA" id="ARBA00022723"/>
    </source>
</evidence>
<keyword evidence="5" id="KW-0238">DNA-binding</keyword>
<dbReference type="EMBL" id="CAJPDS010000009">
    <property type="protein sequence ID" value="CAF9910609.1"/>
    <property type="molecule type" value="Genomic_DNA"/>
</dbReference>
<evidence type="ECO:0000259" key="9">
    <source>
        <dbReference type="PROSITE" id="PS50048"/>
    </source>
</evidence>
<reference evidence="10" key="1">
    <citation type="submission" date="2021-03" db="EMBL/GenBank/DDBJ databases">
        <authorList>
            <person name="Tagirdzhanova G."/>
        </authorList>
    </citation>
    <scope>NUCLEOTIDE SEQUENCE</scope>
</reference>
<evidence type="ECO:0000256" key="4">
    <source>
        <dbReference type="ARBA" id="ARBA00023015"/>
    </source>
</evidence>
<dbReference type="CDD" id="cd12148">
    <property type="entry name" value="fungal_TF_MHR"/>
    <property type="match status" value="1"/>
</dbReference>
<dbReference type="Pfam" id="PF04082">
    <property type="entry name" value="Fungal_trans"/>
    <property type="match status" value="1"/>
</dbReference>
<evidence type="ECO:0000256" key="8">
    <source>
        <dbReference type="SAM" id="Coils"/>
    </source>
</evidence>
<dbReference type="PANTHER" id="PTHR47782:SF2">
    <property type="entry name" value="TRANSCRIPTION FACTOR, PUTATIVE (AFU_ORTHOLOGUE AFUA_4G12570)-RELATED"/>
    <property type="match status" value="1"/>
</dbReference>
<evidence type="ECO:0000313" key="10">
    <source>
        <dbReference type="EMBL" id="CAF9910609.1"/>
    </source>
</evidence>
<dbReference type="Pfam" id="PF00172">
    <property type="entry name" value="Zn_clus"/>
    <property type="match status" value="1"/>
</dbReference>
<comment type="caution">
    <text evidence="10">The sequence shown here is derived from an EMBL/GenBank/DDBJ whole genome shotgun (WGS) entry which is preliminary data.</text>
</comment>
<feature type="domain" description="Zn(2)-C6 fungal-type" evidence="9">
    <location>
        <begin position="20"/>
        <end position="52"/>
    </location>
</feature>
<keyword evidence="2" id="KW-0479">Metal-binding</keyword>
<evidence type="ECO:0000313" key="11">
    <source>
        <dbReference type="Proteomes" id="UP000664521"/>
    </source>
</evidence>
<comment type="subcellular location">
    <subcellularLocation>
        <location evidence="1">Nucleus</location>
    </subcellularLocation>
</comment>
<keyword evidence="3" id="KW-0862">Zinc</keyword>
<organism evidence="10 11">
    <name type="scientific">Heterodermia speciosa</name>
    <dbReference type="NCBI Taxonomy" id="116794"/>
    <lineage>
        <taxon>Eukaryota</taxon>
        <taxon>Fungi</taxon>
        <taxon>Dikarya</taxon>
        <taxon>Ascomycota</taxon>
        <taxon>Pezizomycotina</taxon>
        <taxon>Lecanoromycetes</taxon>
        <taxon>OSLEUM clade</taxon>
        <taxon>Lecanoromycetidae</taxon>
        <taxon>Caliciales</taxon>
        <taxon>Physciaceae</taxon>
        <taxon>Heterodermia</taxon>
    </lineage>
</organism>
<dbReference type="SMART" id="SM00066">
    <property type="entry name" value="GAL4"/>
    <property type="match status" value="1"/>
</dbReference>
<evidence type="ECO:0000256" key="5">
    <source>
        <dbReference type="ARBA" id="ARBA00023125"/>
    </source>
</evidence>
<dbReference type="InterPro" id="IPR001138">
    <property type="entry name" value="Zn2Cys6_DnaBD"/>
</dbReference>
<gene>
    <name evidence="10" type="ORF">HETSPECPRED_010119</name>
</gene>
<dbReference type="PANTHER" id="PTHR47782">
    <property type="entry name" value="ZN(II)2CYS6 TRANSCRIPTION FACTOR (EUROFUNG)-RELATED"/>
    <property type="match status" value="1"/>
</dbReference>
<dbReference type="Proteomes" id="UP000664521">
    <property type="component" value="Unassembled WGS sequence"/>
</dbReference>
<dbReference type="InterPro" id="IPR007219">
    <property type="entry name" value="XnlR_reg_dom"/>
</dbReference>
<evidence type="ECO:0000256" key="6">
    <source>
        <dbReference type="ARBA" id="ARBA00023163"/>
    </source>
</evidence>
<dbReference type="AlphaFoldDB" id="A0A8H3EQ36"/>
<keyword evidence="6" id="KW-0804">Transcription</keyword>
<protein>
    <recommendedName>
        <fullName evidence="9">Zn(2)-C6 fungal-type domain-containing protein</fullName>
    </recommendedName>
</protein>
<dbReference type="PROSITE" id="PS50048">
    <property type="entry name" value="ZN2_CY6_FUNGAL_2"/>
    <property type="match status" value="1"/>
</dbReference>
<dbReference type="InterPro" id="IPR036864">
    <property type="entry name" value="Zn2-C6_fun-type_DNA-bd_sf"/>
</dbReference>
<dbReference type="Gene3D" id="4.10.240.10">
    <property type="entry name" value="Zn(2)-C6 fungal-type DNA-binding domain"/>
    <property type="match status" value="1"/>
</dbReference>
<feature type="coiled-coil region" evidence="8">
    <location>
        <begin position="66"/>
        <end position="93"/>
    </location>
</feature>
<accession>A0A8H3EQ36</accession>
<sequence length="651" mass="72975">MIQSGKYPTPPLRVSRPVSACSKCRTAKIKCDGKLPSCSACEKSGRGRECSSASDQFAKGKERNYVSSLEIRVEKLERQLAEARRRKISVTMLDLDTKQSTLSPTSRLVSRKPKSQRKEASDVDDLVSDFGFLSVNATARDFHGFTREMSFARLVLSTSSLEPMPKATGKMLPPRHTITPLIQRFLGHVFGLYPFLSESAIFAALDAQRDDSIHATAMDHWTVRMVIAISLASLSRKRGDGRYSDAVAHAAEAFKHVEKVLHPGSISGIQVLLLLVIYAMLDPHHFNSWYLIGITSRVMVDLGLHQDPPDGLPIQKSQIETRRRVYYSVYALDRAISMVHRRAFSFTDDSANVAPEVATREQIFRQALEPATQLRRLRQLESSTYQKLYHSNRETINDPWPTIAAGLSETRAWAENLPQSIPRPSRMLFLSEVLYVDILFLSAPGTAEPSSEHINATLFEYAVQYAEAMSIITRGSEELAFYTSHDVLRASFVASRFLDVLESGSTYLFSGLSIDYPSSTAAEVLPHPRRPDRAVEDMVQLAFSTIALLDKILEVLCVRYGYTEPWQEYHSRSLASLNMLQSHWERRATAIKLEPGVVASQPSEKRTIPPFVLPIIPAADPSLPWTNMHESDYQALPTNGAMYDNTRGYQS</sequence>
<proteinExistence type="predicted"/>
<dbReference type="GO" id="GO:0000981">
    <property type="term" value="F:DNA-binding transcription factor activity, RNA polymerase II-specific"/>
    <property type="evidence" value="ECO:0007669"/>
    <property type="project" value="InterPro"/>
</dbReference>
<keyword evidence="7" id="KW-0539">Nucleus</keyword>
<dbReference type="SUPFAM" id="SSF57701">
    <property type="entry name" value="Zn2/Cys6 DNA-binding domain"/>
    <property type="match status" value="1"/>
</dbReference>
<name>A0A8H3EQ36_9LECA</name>
<dbReference type="GO" id="GO:0008270">
    <property type="term" value="F:zinc ion binding"/>
    <property type="evidence" value="ECO:0007669"/>
    <property type="project" value="InterPro"/>
</dbReference>
<dbReference type="PROSITE" id="PS00463">
    <property type="entry name" value="ZN2_CY6_FUNGAL_1"/>
    <property type="match status" value="1"/>
</dbReference>
<dbReference type="GO" id="GO:0006351">
    <property type="term" value="P:DNA-templated transcription"/>
    <property type="evidence" value="ECO:0007669"/>
    <property type="project" value="InterPro"/>
</dbReference>
<evidence type="ECO:0000256" key="1">
    <source>
        <dbReference type="ARBA" id="ARBA00004123"/>
    </source>
</evidence>